<accession>A0ABY9YWX1</accession>
<comment type="subcellular location">
    <subcellularLocation>
        <location evidence="3">Cytoplasm</location>
    </subcellularLocation>
</comment>
<sequence>MKRQKRDPFQRAYVRGYQAGVKGRSRDECPSDNVNVREYWMSGWREGRGDQWDGMTGVAGIHRRPTVTV</sequence>
<evidence type="ECO:0000313" key="5">
    <source>
        <dbReference type="Proteomes" id="UP001301869"/>
    </source>
</evidence>
<proteinExistence type="inferred from homology"/>
<protein>
    <recommendedName>
        <fullName evidence="3">Ribosome modulation factor</fullName>
        <shortName evidence="3">RMF</shortName>
    </recommendedName>
</protein>
<dbReference type="RefSeq" id="WP_311882605.1">
    <property type="nucleotide sequence ID" value="NZ_CP119391.1"/>
</dbReference>
<evidence type="ECO:0000256" key="1">
    <source>
        <dbReference type="ARBA" id="ARBA00022490"/>
    </source>
</evidence>
<dbReference type="InterPro" id="IPR023200">
    <property type="entry name" value="RMF_sf"/>
</dbReference>
<organism evidence="4 5">
    <name type="scientific">Halomonas piscis</name>
    <dbReference type="NCBI Taxonomy" id="3031727"/>
    <lineage>
        <taxon>Bacteria</taxon>
        <taxon>Pseudomonadati</taxon>
        <taxon>Pseudomonadota</taxon>
        <taxon>Gammaproteobacteria</taxon>
        <taxon>Oceanospirillales</taxon>
        <taxon>Halomonadaceae</taxon>
        <taxon>Halomonas</taxon>
    </lineage>
</organism>
<comment type="similarity">
    <text evidence="3">Belongs to the ribosome modulation factor family.</text>
</comment>
<keyword evidence="1 3" id="KW-0963">Cytoplasm</keyword>
<dbReference type="Pfam" id="PF04957">
    <property type="entry name" value="RMF"/>
    <property type="match status" value="1"/>
</dbReference>
<evidence type="ECO:0000313" key="4">
    <source>
        <dbReference type="EMBL" id="WNK19380.1"/>
    </source>
</evidence>
<gene>
    <name evidence="3 4" type="primary">rmf</name>
    <name evidence="4" type="ORF">P1P91_11035</name>
</gene>
<dbReference type="Proteomes" id="UP001301869">
    <property type="component" value="Chromosome"/>
</dbReference>
<dbReference type="HAMAP" id="MF_00919">
    <property type="entry name" value="RMF"/>
    <property type="match status" value="1"/>
</dbReference>
<reference evidence="4 5" key="1">
    <citation type="submission" date="2023-03" db="EMBL/GenBank/DDBJ databases">
        <title>Halomonas sp. nov., isolated from Korean tranditional fermented seafood 'Jeotgal'.</title>
        <authorList>
            <person name="Kim B."/>
            <person name="Shin N.-R."/>
        </authorList>
    </citation>
    <scope>NUCLEOTIDE SEQUENCE [LARGE SCALE GENOMIC DNA]</scope>
    <source>
        <strain evidence="4 5">SG2L-4</strain>
    </source>
</reference>
<dbReference type="EMBL" id="CP119391">
    <property type="protein sequence ID" value="WNK19380.1"/>
    <property type="molecule type" value="Genomic_DNA"/>
</dbReference>
<name>A0ABY9YWX1_9GAMM</name>
<keyword evidence="2 3" id="KW-0810">Translation regulation</keyword>
<comment type="function">
    <text evidence="3">During stationary phase, converts 70S ribosomes to an inactive dimeric form (100S ribosomes).</text>
</comment>
<dbReference type="Gene3D" id="1.10.10.620">
    <property type="entry name" value="ribosome modulation factor like domain"/>
    <property type="match status" value="1"/>
</dbReference>
<keyword evidence="5" id="KW-1185">Reference proteome</keyword>
<dbReference type="NCBIfam" id="NF041886">
    <property type="entry name" value="Rmf_CrpP_fam"/>
    <property type="match status" value="1"/>
</dbReference>
<dbReference type="InterPro" id="IPR007040">
    <property type="entry name" value="Ribosome_modulation_factor"/>
</dbReference>
<evidence type="ECO:0000256" key="3">
    <source>
        <dbReference type="HAMAP-Rule" id="MF_00919"/>
    </source>
</evidence>
<evidence type="ECO:0000256" key="2">
    <source>
        <dbReference type="ARBA" id="ARBA00022845"/>
    </source>
</evidence>
<dbReference type="NCBIfam" id="NF011162">
    <property type="entry name" value="PRK14563.1"/>
    <property type="match status" value="1"/>
</dbReference>